<feature type="compositionally biased region" description="Gly residues" evidence="1">
    <location>
        <begin position="903"/>
        <end position="922"/>
    </location>
</feature>
<evidence type="ECO:0000313" key="2">
    <source>
        <dbReference type="EMBL" id="GLI67076.1"/>
    </source>
</evidence>
<dbReference type="Pfam" id="PF00400">
    <property type="entry name" value="WD40"/>
    <property type="match status" value="2"/>
</dbReference>
<dbReference type="Gene3D" id="2.130.10.10">
    <property type="entry name" value="YVTN repeat-like/Quinoprotein amine dehydrogenase"/>
    <property type="match status" value="2"/>
</dbReference>
<sequence>GAGAVPVGAQRTPEGPAGGGGVGGGCRPTTAVVPAEALTVRQRGNLQVLHRSLCTQATWLMHLGVVEEAAWLLLMRLVAALSAAKSEWLHGVRPGHLPQQLLNVRSALRHARCEASLQQQPLRLHMLVKALGHCCIGPGRLWMGFGMGAGWGQPSSPPHCWPLKAGRRTQPLGVYWASPSTPPKRGNYHSRLKPSGQPMLRQQQQQEHKEQAQDEQQQQKQQTCQLRVLSPPLPPPQQQQQASLAGRGRSLRLSLDIPFNSGRADCRAEGEYTDPRVARLISTPTATTARHAGGSAGNASVRAASGQSPESFPATPTAFRASFTSAAGINAVGGGAVIEPVIKRERRAANTNTGGPLSPTSSTANKGSFRYASAGAASSGGSAGNGYSVKYERHLAAAAVAAAAAAAAALPCRARLASPGSLWTGSQYHQQQQQQPQQAGSRPNPASRCSVALGSGRPIVALAAAGGLVLAAPQEPACFVLSCQQDGSLRVTAKLPLSHLDAAYADKLAISPDGGTAALSVAPLTMPPRTPLPTPPRLQPQPVQQHRPSPACSEPRQVGAGALPAAATAAAAAAAAPDTIRSRVLAVVDVRAGRIVRELQPASHSRINALVLSPTANLLASGCAASWARLWDARLSRGGGGGGGDGGGGGGGGRCAPVVSLATRQGGVSALLLDSCRLRLYTGGRDGTAAEWDLRKPTCPVVVYGGHNGWVTSLELLTPSTTLTENRHVERCWGTVGEISTTTAAAAAVATASTAAATGTCASPHGHDDINLLRALDPLTYPVENWRTPRRVAQRPMGSCIDLYDVVLSWPSPYLVTGSTDWTVRIWSPPAAVVAADGAAGAAGVNCSSAPAAVADTAERSAVPTPGVAARPRHGRTRSRLGDGDAGWRGDDFSNVDDTDTGVGVGVGVGGAGNGNGNGEGGAWWSTEEGNRRNRGSSRLSPPSLSSPFTGWAPGAGGAGSCRGGGSDGGCGADHGDGGGGDNDIEVLDSSDDVCGQSGGHNSDTRMDGGGGPGGGSAGGGGDGGGRSGVKPPQPASSPSWRMASPSPSSTSTSTSTSTSPAPSTPTSTSSSWQQQRQQDVRYCRKPRSVLMGHGGAITALYVDKSAGVGAGRCGDAAASTATTPATIYTGAKDGSVGAWTADGHCEQLFPAHRGAVTLLATVPSPASSSLTSNNFAVPTSPHPHPHGKSSHHNNNNNHFHIDEMSTDVKLRRPAGTQPAGGCAPKPDQAVPLERLLVTSGAEGSAGLWALTHGSLGYSPLLDRNETGSLARVAAWDAARGVLLQGDECGVVRAWVPGERRA</sequence>
<feature type="compositionally biased region" description="Low complexity" evidence="1">
    <location>
        <begin position="427"/>
        <end position="438"/>
    </location>
</feature>
<keyword evidence="3" id="KW-1185">Reference proteome</keyword>
<proteinExistence type="predicted"/>
<dbReference type="InterPro" id="IPR015943">
    <property type="entry name" value="WD40/YVTN_repeat-like_dom_sf"/>
</dbReference>
<dbReference type="InterPro" id="IPR001680">
    <property type="entry name" value="WD40_rpt"/>
</dbReference>
<dbReference type="Proteomes" id="UP001165090">
    <property type="component" value="Unassembled WGS sequence"/>
</dbReference>
<feature type="compositionally biased region" description="Low complexity" evidence="1">
    <location>
        <begin position="937"/>
        <end position="947"/>
    </location>
</feature>
<organism evidence="2 3">
    <name type="scientific">Volvox africanus</name>
    <dbReference type="NCBI Taxonomy" id="51714"/>
    <lineage>
        <taxon>Eukaryota</taxon>
        <taxon>Viridiplantae</taxon>
        <taxon>Chlorophyta</taxon>
        <taxon>core chlorophytes</taxon>
        <taxon>Chlorophyceae</taxon>
        <taxon>CS clade</taxon>
        <taxon>Chlamydomonadales</taxon>
        <taxon>Volvocaceae</taxon>
        <taxon>Volvox</taxon>
    </lineage>
</organism>
<feature type="region of interest" description="Disordered" evidence="1">
    <location>
        <begin position="858"/>
        <end position="952"/>
    </location>
</feature>
<gene>
    <name evidence="2" type="ORF">VaNZ11_011273</name>
</gene>
<feature type="region of interest" description="Disordered" evidence="1">
    <location>
        <begin position="1"/>
        <end position="25"/>
    </location>
</feature>
<feature type="region of interest" description="Disordered" evidence="1">
    <location>
        <begin position="173"/>
        <end position="249"/>
    </location>
</feature>
<comment type="caution">
    <text evidence="2">The sequence shown here is derived from an EMBL/GenBank/DDBJ whole genome shotgun (WGS) entry which is preliminary data.</text>
</comment>
<feature type="compositionally biased region" description="Pro residues" evidence="1">
    <location>
        <begin position="525"/>
        <end position="539"/>
    </location>
</feature>
<evidence type="ECO:0000256" key="1">
    <source>
        <dbReference type="SAM" id="MobiDB-lite"/>
    </source>
</evidence>
<feature type="compositionally biased region" description="Basic and acidic residues" evidence="1">
    <location>
        <begin position="880"/>
        <end position="892"/>
    </location>
</feature>
<feature type="non-terminal residue" evidence="2">
    <location>
        <position position="1"/>
    </location>
</feature>
<feature type="region of interest" description="Disordered" evidence="1">
    <location>
        <begin position="1171"/>
        <end position="1193"/>
    </location>
</feature>
<feature type="compositionally biased region" description="Gly residues" evidence="1">
    <location>
        <begin position="973"/>
        <end position="982"/>
    </location>
</feature>
<feature type="compositionally biased region" description="Gly residues" evidence="1">
    <location>
        <begin position="16"/>
        <end position="25"/>
    </location>
</feature>
<name>A0ABQ5SBS1_9CHLO</name>
<accession>A0ABQ5SBS1</accession>
<feature type="region of interest" description="Disordered" evidence="1">
    <location>
        <begin position="973"/>
        <end position="1080"/>
    </location>
</feature>
<reference evidence="2 3" key="1">
    <citation type="journal article" date="2023" name="IScience">
        <title>Expanded male sex-determining region conserved during the evolution of homothallism in the green alga Volvox.</title>
        <authorList>
            <person name="Yamamoto K."/>
            <person name="Matsuzaki R."/>
            <person name="Mahakham W."/>
            <person name="Heman W."/>
            <person name="Sekimoto H."/>
            <person name="Kawachi M."/>
            <person name="Minakuchi Y."/>
            <person name="Toyoda A."/>
            <person name="Nozaki H."/>
        </authorList>
    </citation>
    <scope>NUCLEOTIDE SEQUENCE [LARGE SCALE GENOMIC DNA]</scope>
    <source>
        <strain evidence="2 3">NIES-4468</strain>
    </source>
</reference>
<feature type="region of interest" description="Disordered" evidence="1">
    <location>
        <begin position="423"/>
        <end position="449"/>
    </location>
</feature>
<dbReference type="SMART" id="SM00320">
    <property type="entry name" value="WD40"/>
    <property type="match status" value="5"/>
</dbReference>
<dbReference type="InterPro" id="IPR036322">
    <property type="entry name" value="WD40_repeat_dom_sf"/>
</dbReference>
<feature type="region of interest" description="Disordered" evidence="1">
    <location>
        <begin position="285"/>
        <end position="313"/>
    </location>
</feature>
<dbReference type="SUPFAM" id="SSF50978">
    <property type="entry name" value="WD40 repeat-like"/>
    <property type="match status" value="1"/>
</dbReference>
<feature type="region of interest" description="Disordered" evidence="1">
    <location>
        <begin position="522"/>
        <end position="557"/>
    </location>
</feature>
<evidence type="ECO:0008006" key="4">
    <source>
        <dbReference type="Google" id="ProtNLM"/>
    </source>
</evidence>
<feature type="compositionally biased region" description="Gly residues" evidence="1">
    <location>
        <begin position="1008"/>
        <end position="1028"/>
    </location>
</feature>
<dbReference type="PANTHER" id="PTHR19879:SF9">
    <property type="entry name" value="TRANSCRIPTION INITIATION FACTOR TFIID SUBUNIT 5"/>
    <property type="match status" value="1"/>
</dbReference>
<feature type="compositionally biased region" description="Acidic residues" evidence="1">
    <location>
        <begin position="983"/>
        <end position="992"/>
    </location>
</feature>
<feature type="compositionally biased region" description="Low complexity" evidence="1">
    <location>
        <begin position="214"/>
        <end position="225"/>
    </location>
</feature>
<evidence type="ECO:0000313" key="3">
    <source>
        <dbReference type="Proteomes" id="UP001165090"/>
    </source>
</evidence>
<dbReference type="EMBL" id="BSDZ01000078">
    <property type="protein sequence ID" value="GLI67076.1"/>
    <property type="molecule type" value="Genomic_DNA"/>
</dbReference>
<feature type="compositionally biased region" description="Low complexity" evidence="1">
    <location>
        <begin position="238"/>
        <end position="249"/>
    </location>
</feature>
<feature type="compositionally biased region" description="Low complexity" evidence="1">
    <location>
        <begin position="1037"/>
        <end position="1072"/>
    </location>
</feature>
<dbReference type="PANTHER" id="PTHR19879">
    <property type="entry name" value="TRANSCRIPTION INITIATION FACTOR TFIID"/>
    <property type="match status" value="1"/>
</dbReference>
<protein>
    <recommendedName>
        <fullName evidence="4">WD_REPEATS_REGION domain-containing protein</fullName>
    </recommendedName>
</protein>